<proteinExistence type="predicted"/>
<gene>
    <name evidence="2" type="ORF">GCM10025780_03100</name>
</gene>
<accession>A0ABP8VK26</accession>
<feature type="region of interest" description="Disordered" evidence="1">
    <location>
        <begin position="1"/>
        <end position="32"/>
    </location>
</feature>
<feature type="compositionally biased region" description="Basic residues" evidence="1">
    <location>
        <begin position="1"/>
        <end position="11"/>
    </location>
</feature>
<reference evidence="3" key="1">
    <citation type="journal article" date="2019" name="Int. J. Syst. Evol. Microbiol.">
        <title>The Global Catalogue of Microorganisms (GCM) 10K type strain sequencing project: providing services to taxonomists for standard genome sequencing and annotation.</title>
        <authorList>
            <consortium name="The Broad Institute Genomics Platform"/>
            <consortium name="The Broad Institute Genome Sequencing Center for Infectious Disease"/>
            <person name="Wu L."/>
            <person name="Ma J."/>
        </authorList>
    </citation>
    <scope>NUCLEOTIDE SEQUENCE [LARGE SCALE GENOMIC DNA]</scope>
    <source>
        <strain evidence="3">JCM 18956</strain>
    </source>
</reference>
<dbReference type="RefSeq" id="WP_345372427.1">
    <property type="nucleotide sequence ID" value="NZ_BAABLM010000001.1"/>
</dbReference>
<protein>
    <recommendedName>
        <fullName evidence="4">ATP/GTP-binding protein</fullName>
    </recommendedName>
</protein>
<keyword evidence="3" id="KW-1185">Reference proteome</keyword>
<evidence type="ECO:0008006" key="4">
    <source>
        <dbReference type="Google" id="ProtNLM"/>
    </source>
</evidence>
<comment type="caution">
    <text evidence="2">The sequence shown here is derived from an EMBL/GenBank/DDBJ whole genome shotgun (WGS) entry which is preliminary data.</text>
</comment>
<organism evidence="2 3">
    <name type="scientific">Frondihabitans cladoniiphilus</name>
    <dbReference type="NCBI Taxonomy" id="715785"/>
    <lineage>
        <taxon>Bacteria</taxon>
        <taxon>Bacillati</taxon>
        <taxon>Actinomycetota</taxon>
        <taxon>Actinomycetes</taxon>
        <taxon>Micrococcales</taxon>
        <taxon>Microbacteriaceae</taxon>
        <taxon>Frondihabitans</taxon>
    </lineage>
</organism>
<dbReference type="EMBL" id="BAABLM010000001">
    <property type="protein sequence ID" value="GAA4665245.1"/>
    <property type="molecule type" value="Genomic_DNA"/>
</dbReference>
<name>A0ABP8VK26_9MICO</name>
<evidence type="ECO:0000313" key="3">
    <source>
        <dbReference type="Proteomes" id="UP001501295"/>
    </source>
</evidence>
<evidence type="ECO:0000313" key="2">
    <source>
        <dbReference type="EMBL" id="GAA4665245.1"/>
    </source>
</evidence>
<dbReference type="Proteomes" id="UP001501295">
    <property type="component" value="Unassembled WGS sequence"/>
</dbReference>
<sequence length="108" mass="11882">MPRSNRPRRPVGRGGARPAPARPDDDESGDLSRVLYGGQHLETRHGRSFTVQSIAGTSSTKPYVCPGCSLTVEPGTPHIVAWRADGLFGEEADLAARRHWHTHCWRIS</sequence>
<evidence type="ECO:0000256" key="1">
    <source>
        <dbReference type="SAM" id="MobiDB-lite"/>
    </source>
</evidence>